<feature type="signal peptide" evidence="2">
    <location>
        <begin position="1"/>
        <end position="20"/>
    </location>
</feature>
<sequence length="105" mass="11131">MSFNKLLMTIFISCLLAACASTSGSGSDQAEAVVASDSVAESEDAEITSLAAKDEKICKTEAITGSRFKRKLCATAEEWARMSEESSRMINDSNIRGMQGNPDGG</sequence>
<reference evidence="3 4" key="1">
    <citation type="submission" date="2023-02" db="EMBL/GenBank/DDBJ databases">
        <title>Description and genomic characterization of Microbulbifer bruguierae sp. nov., isolated from the sediment of mangrove plant Bruguiera sexangula.</title>
        <authorList>
            <person name="Long M."/>
        </authorList>
    </citation>
    <scope>NUCLEOTIDE SEQUENCE [LARGE SCALE GENOMIC DNA]</scope>
    <source>
        <strain evidence="3 4">H12</strain>
    </source>
</reference>
<accession>A0ABY8NBQ9</accession>
<evidence type="ECO:0000256" key="2">
    <source>
        <dbReference type="SAM" id="SignalP"/>
    </source>
</evidence>
<feature type="region of interest" description="Disordered" evidence="1">
    <location>
        <begin position="84"/>
        <end position="105"/>
    </location>
</feature>
<evidence type="ECO:0000313" key="4">
    <source>
        <dbReference type="Proteomes" id="UP001236500"/>
    </source>
</evidence>
<name>A0ABY8NBQ9_9GAMM</name>
<gene>
    <name evidence="3" type="ORF">PVT68_16505</name>
</gene>
<dbReference type="RefSeq" id="WP_280320005.1">
    <property type="nucleotide sequence ID" value="NZ_CP118605.1"/>
</dbReference>
<dbReference type="Proteomes" id="UP001236500">
    <property type="component" value="Chromosome"/>
</dbReference>
<feature type="chain" id="PRO_5047430918" description="Lipoprotein" evidence="2">
    <location>
        <begin position="21"/>
        <end position="105"/>
    </location>
</feature>
<dbReference type="EMBL" id="CP118605">
    <property type="protein sequence ID" value="WGL16356.1"/>
    <property type="molecule type" value="Genomic_DNA"/>
</dbReference>
<evidence type="ECO:0000313" key="3">
    <source>
        <dbReference type="EMBL" id="WGL16356.1"/>
    </source>
</evidence>
<dbReference type="PROSITE" id="PS51257">
    <property type="entry name" value="PROKAR_LIPOPROTEIN"/>
    <property type="match status" value="1"/>
</dbReference>
<organism evidence="3 4">
    <name type="scientific">Microbulbifer bruguierae</name>
    <dbReference type="NCBI Taxonomy" id="3029061"/>
    <lineage>
        <taxon>Bacteria</taxon>
        <taxon>Pseudomonadati</taxon>
        <taxon>Pseudomonadota</taxon>
        <taxon>Gammaproteobacteria</taxon>
        <taxon>Cellvibrionales</taxon>
        <taxon>Microbulbiferaceae</taxon>
        <taxon>Microbulbifer</taxon>
    </lineage>
</organism>
<protein>
    <recommendedName>
        <fullName evidence="5">Lipoprotein</fullName>
    </recommendedName>
</protein>
<evidence type="ECO:0008006" key="5">
    <source>
        <dbReference type="Google" id="ProtNLM"/>
    </source>
</evidence>
<keyword evidence="2" id="KW-0732">Signal</keyword>
<evidence type="ECO:0000256" key="1">
    <source>
        <dbReference type="SAM" id="MobiDB-lite"/>
    </source>
</evidence>
<proteinExistence type="predicted"/>
<keyword evidence="4" id="KW-1185">Reference proteome</keyword>